<keyword evidence="1" id="KW-0472">Membrane</keyword>
<dbReference type="AlphaFoldDB" id="A0A386UJ86"/>
<gene>
    <name evidence="2" type="ORF">PY32053_00682</name>
</gene>
<organism evidence="2 3">
    <name type="scientific">Paracoccus yeei</name>
    <dbReference type="NCBI Taxonomy" id="147645"/>
    <lineage>
        <taxon>Bacteria</taxon>
        <taxon>Pseudomonadati</taxon>
        <taxon>Pseudomonadota</taxon>
        <taxon>Alphaproteobacteria</taxon>
        <taxon>Rhodobacterales</taxon>
        <taxon>Paracoccaceae</taxon>
        <taxon>Paracoccus</taxon>
    </lineage>
</organism>
<evidence type="ECO:0000256" key="1">
    <source>
        <dbReference type="SAM" id="Phobius"/>
    </source>
</evidence>
<evidence type="ECO:0008006" key="4">
    <source>
        <dbReference type="Google" id="ProtNLM"/>
    </source>
</evidence>
<dbReference type="Proteomes" id="UP000272010">
    <property type="component" value="Chromosome"/>
</dbReference>
<keyword evidence="1" id="KW-1133">Transmembrane helix</keyword>
<dbReference type="RefSeq" id="WP_233577714.1">
    <property type="nucleotide sequence ID" value="NZ_CP031078.1"/>
</dbReference>
<accession>A0A386UJ86</accession>
<proteinExistence type="predicted"/>
<evidence type="ECO:0000313" key="2">
    <source>
        <dbReference type="EMBL" id="AYF00359.1"/>
    </source>
</evidence>
<dbReference type="InterPro" id="IPR036514">
    <property type="entry name" value="SGNH_hydro_sf"/>
</dbReference>
<keyword evidence="1" id="KW-0812">Transmembrane</keyword>
<name>A0A386UJ86_9RHOB</name>
<dbReference type="EMBL" id="CP031078">
    <property type="protein sequence ID" value="AYF00359.1"/>
    <property type="molecule type" value="Genomic_DNA"/>
</dbReference>
<reference evidence="3" key="1">
    <citation type="submission" date="2018-07" db="EMBL/GenBank/DDBJ databases">
        <title>Genome Structure of the Opportunistic Pathogen Paracoccus yeei (Alphaproteobacteria) and Identification of Putative Virulence Factors.</title>
        <authorList>
            <person name="Lasek R."/>
            <person name="Szuplewska M."/>
            <person name="Mitura M."/>
            <person name="Decewicz P."/>
            <person name="Chmielowska C."/>
            <person name="Pawlot A."/>
            <person name="Sentkowska D."/>
            <person name="Czarnecki J."/>
            <person name="Bartosik D."/>
        </authorList>
    </citation>
    <scope>NUCLEOTIDE SEQUENCE [LARGE SCALE GENOMIC DNA]</scope>
    <source>
        <strain evidence="3">CCUG 32053</strain>
    </source>
</reference>
<evidence type="ECO:0000313" key="3">
    <source>
        <dbReference type="Proteomes" id="UP000272010"/>
    </source>
</evidence>
<feature type="transmembrane region" description="Helical" evidence="1">
    <location>
        <begin position="32"/>
        <end position="48"/>
    </location>
</feature>
<dbReference type="PROSITE" id="PS51257">
    <property type="entry name" value="PROKAR_LIPOPROTEIN"/>
    <property type="match status" value="1"/>
</dbReference>
<protein>
    <recommendedName>
        <fullName evidence="4">SGNH/GDSL hydrolase family protein</fullName>
    </recommendedName>
</protein>
<dbReference type="Gene3D" id="3.40.50.1110">
    <property type="entry name" value="SGNH hydrolase"/>
    <property type="match status" value="1"/>
</dbReference>
<dbReference type="GO" id="GO:0016788">
    <property type="term" value="F:hydrolase activity, acting on ester bonds"/>
    <property type="evidence" value="ECO:0007669"/>
    <property type="project" value="UniProtKB-ARBA"/>
</dbReference>
<sequence>MRYLVLLVIALLSLACFWVALRWRGGALPRLGLVLLGIAVLAGGWWQLRQPGLPAHDDGADLRPLYAAPRTLPAGPIRVYHLGHSLVGRDMPAMLAQMAGHDYALQLGWGTALREHFQGPEAINGFQAENATPQYRDAHQALASGEYDAFVMTEMVRLQDALLYKESTEYAGRWAAEAVKGNPAIQLFLYESWHALDDQPEWLDRFPGDLDRMWSQILWAAARAADRPVWLIPAGQVMAAVVAEAEAGGIAELTRREQLFARNPDGSLDPIHPNDLGTYLVALTHYATIYGKSPVGLPNQLSRADGSPATAPSPELARRMQQIVWQVVSAQPLAGL</sequence>